<evidence type="ECO:0000313" key="10">
    <source>
        <dbReference type="Proteomes" id="UP001145087"/>
    </source>
</evidence>
<dbReference type="Pfam" id="PF07980">
    <property type="entry name" value="SusD_RagB"/>
    <property type="match status" value="1"/>
</dbReference>
<dbReference type="Pfam" id="PF14322">
    <property type="entry name" value="SusD-like_3"/>
    <property type="match status" value="1"/>
</dbReference>
<dbReference type="Gene3D" id="1.25.40.390">
    <property type="match status" value="1"/>
</dbReference>
<dbReference type="RefSeq" id="WP_343335269.1">
    <property type="nucleotide sequence ID" value="NZ_JAPOHD010000065.1"/>
</dbReference>
<evidence type="ECO:0000259" key="8">
    <source>
        <dbReference type="Pfam" id="PF14322"/>
    </source>
</evidence>
<reference evidence="9" key="1">
    <citation type="submission" date="2022-11" db="EMBL/GenBank/DDBJ databases">
        <title>Marilongibacter aestuarii gen. nov., sp. nov., isolated from tidal flat sediment.</title>
        <authorList>
            <person name="Jiayan W."/>
        </authorList>
    </citation>
    <scope>NUCLEOTIDE SEQUENCE</scope>
    <source>
        <strain evidence="9">Z1-6</strain>
    </source>
</reference>
<dbReference type="AlphaFoldDB" id="A0A9X3F9C4"/>
<dbReference type="InterPro" id="IPR012944">
    <property type="entry name" value="SusD_RagB_dom"/>
</dbReference>
<evidence type="ECO:0000256" key="1">
    <source>
        <dbReference type="ARBA" id="ARBA00004442"/>
    </source>
</evidence>
<feature type="chain" id="PRO_5040897620" evidence="6">
    <location>
        <begin position="24"/>
        <end position="574"/>
    </location>
</feature>
<dbReference type="Proteomes" id="UP001145087">
    <property type="component" value="Unassembled WGS sequence"/>
</dbReference>
<name>A0A9X3F9C4_9BACT</name>
<keyword evidence="4" id="KW-0472">Membrane</keyword>
<keyword evidence="10" id="KW-1185">Reference proteome</keyword>
<proteinExistence type="inferred from homology"/>
<evidence type="ECO:0000313" key="9">
    <source>
        <dbReference type="EMBL" id="MCY1722944.1"/>
    </source>
</evidence>
<feature type="domain" description="RagB/SusD" evidence="7">
    <location>
        <begin position="362"/>
        <end position="563"/>
    </location>
</feature>
<accession>A0A9X3F9C4</accession>
<gene>
    <name evidence="9" type="ORF">OU798_21535</name>
</gene>
<feature type="signal peptide" evidence="6">
    <location>
        <begin position="1"/>
        <end position="23"/>
    </location>
</feature>
<dbReference type="InterPro" id="IPR033985">
    <property type="entry name" value="SusD-like_N"/>
</dbReference>
<protein>
    <submittedName>
        <fullName evidence="9">RagB/SusD family nutrient uptake outer membrane protein</fullName>
    </submittedName>
</protein>
<comment type="similarity">
    <text evidence="2">Belongs to the SusD family.</text>
</comment>
<keyword evidence="3 6" id="KW-0732">Signal</keyword>
<evidence type="ECO:0000256" key="3">
    <source>
        <dbReference type="ARBA" id="ARBA00022729"/>
    </source>
</evidence>
<comment type="subcellular location">
    <subcellularLocation>
        <location evidence="1">Cell outer membrane</location>
    </subcellularLocation>
</comment>
<evidence type="ECO:0000256" key="5">
    <source>
        <dbReference type="ARBA" id="ARBA00023237"/>
    </source>
</evidence>
<organism evidence="9 10">
    <name type="scientific">Draconibacterium aestuarii</name>
    <dbReference type="NCBI Taxonomy" id="2998507"/>
    <lineage>
        <taxon>Bacteria</taxon>
        <taxon>Pseudomonadati</taxon>
        <taxon>Bacteroidota</taxon>
        <taxon>Bacteroidia</taxon>
        <taxon>Marinilabiliales</taxon>
        <taxon>Prolixibacteraceae</taxon>
        <taxon>Draconibacterium</taxon>
    </lineage>
</organism>
<evidence type="ECO:0000256" key="6">
    <source>
        <dbReference type="SAM" id="SignalP"/>
    </source>
</evidence>
<dbReference type="InterPro" id="IPR011990">
    <property type="entry name" value="TPR-like_helical_dom_sf"/>
</dbReference>
<comment type="caution">
    <text evidence="9">The sequence shown here is derived from an EMBL/GenBank/DDBJ whole genome shotgun (WGS) entry which is preliminary data.</text>
</comment>
<evidence type="ECO:0000259" key="7">
    <source>
        <dbReference type="Pfam" id="PF07980"/>
    </source>
</evidence>
<dbReference type="EMBL" id="JAPOHD010000065">
    <property type="protein sequence ID" value="MCY1722944.1"/>
    <property type="molecule type" value="Genomic_DNA"/>
</dbReference>
<dbReference type="GO" id="GO:0009279">
    <property type="term" value="C:cell outer membrane"/>
    <property type="evidence" value="ECO:0007669"/>
    <property type="project" value="UniProtKB-SubCell"/>
</dbReference>
<keyword evidence="5" id="KW-0998">Cell outer membrane</keyword>
<dbReference type="SUPFAM" id="SSF48452">
    <property type="entry name" value="TPR-like"/>
    <property type="match status" value="1"/>
</dbReference>
<dbReference type="PROSITE" id="PS51257">
    <property type="entry name" value="PROKAR_LIPOPROTEIN"/>
    <property type="match status" value="1"/>
</dbReference>
<sequence>MKNLLFILVFAVSLLLISCEDFLDSSNYTKKDTSNYPETVEDAEQMITGVYSNLNYSSAEPQKSYFYAAELAADDRFGGGGENDKLMQALDMLMNYQTDMLGSFWEVRYTGIFRANMAIETLDNCTGYDSEDQKNQMKGEAYFLRAFYYYEMASLFGQVPLVVATAPVNNPKASPEELYGQMASDLKTAIELMPDKPFTSVGAGHATKWAAQALMARVFLFYTGFYETDALPLLDKTGAVSGSVSKSEVVGWLEDCIANSGHDLVDDFREIWAYSNRYTVEDYDYTKGQDLVWVENDNAVNPETMFSIKYSNFPSWETTIGYSNQYVLHFGIRGGQDIKKTFPFGQGWGAGPVSPVIWNNWENAEPDDLRREASIINIPNELPDYTKGGWADMIQETDFWQKKYSPVTAIDQDSSYWNSYSVLMYGTEDNMQLNNTQDLILIRYADVLLMHSELTETATNMNKVRARAGLEDKPYSLENIQKERRWELAFEGLRWNDIRRWGIAPTVLDGQIGQKVYTRGNDDVNKAFGGGYSSRYAETKGFFPIPETQISLSEGVLIQNDGWGTSAAEYNGGW</sequence>
<evidence type="ECO:0000256" key="2">
    <source>
        <dbReference type="ARBA" id="ARBA00006275"/>
    </source>
</evidence>
<evidence type="ECO:0000256" key="4">
    <source>
        <dbReference type="ARBA" id="ARBA00023136"/>
    </source>
</evidence>
<feature type="domain" description="SusD-like N-terminal" evidence="8">
    <location>
        <begin position="21"/>
        <end position="220"/>
    </location>
</feature>